<reference evidence="2" key="1">
    <citation type="journal article" date="2023" name="G3 (Bethesda)">
        <title>Whole genome assemblies of Zophobas morio and Tenebrio molitor.</title>
        <authorList>
            <person name="Kaur S."/>
            <person name="Stinson S.A."/>
            <person name="diCenzo G.C."/>
        </authorList>
    </citation>
    <scope>NUCLEOTIDE SEQUENCE</scope>
    <source>
        <strain evidence="2">QUZm001</strain>
    </source>
</reference>
<keyword evidence="3" id="KW-1185">Reference proteome</keyword>
<dbReference type="AlphaFoldDB" id="A0AA38IT28"/>
<feature type="region of interest" description="Disordered" evidence="1">
    <location>
        <begin position="141"/>
        <end position="179"/>
    </location>
</feature>
<accession>A0AA38IT28</accession>
<gene>
    <name evidence="2" type="ORF">Zmor_004917</name>
</gene>
<comment type="caution">
    <text evidence="2">The sequence shown here is derived from an EMBL/GenBank/DDBJ whole genome shotgun (WGS) entry which is preliminary data.</text>
</comment>
<organism evidence="2 3">
    <name type="scientific">Zophobas morio</name>
    <dbReference type="NCBI Taxonomy" id="2755281"/>
    <lineage>
        <taxon>Eukaryota</taxon>
        <taxon>Metazoa</taxon>
        <taxon>Ecdysozoa</taxon>
        <taxon>Arthropoda</taxon>
        <taxon>Hexapoda</taxon>
        <taxon>Insecta</taxon>
        <taxon>Pterygota</taxon>
        <taxon>Neoptera</taxon>
        <taxon>Endopterygota</taxon>
        <taxon>Coleoptera</taxon>
        <taxon>Polyphaga</taxon>
        <taxon>Cucujiformia</taxon>
        <taxon>Tenebrionidae</taxon>
        <taxon>Zophobas</taxon>
    </lineage>
</organism>
<evidence type="ECO:0000313" key="3">
    <source>
        <dbReference type="Proteomes" id="UP001168821"/>
    </source>
</evidence>
<evidence type="ECO:0000313" key="2">
    <source>
        <dbReference type="EMBL" id="KAJ3660469.1"/>
    </source>
</evidence>
<name>A0AA38IT28_9CUCU</name>
<dbReference type="Proteomes" id="UP001168821">
    <property type="component" value="Unassembled WGS sequence"/>
</dbReference>
<proteinExistence type="predicted"/>
<protein>
    <submittedName>
        <fullName evidence="2">Uncharacterized protein</fullName>
    </submittedName>
</protein>
<dbReference type="EMBL" id="JALNTZ010000002">
    <property type="protein sequence ID" value="KAJ3660469.1"/>
    <property type="molecule type" value="Genomic_DNA"/>
</dbReference>
<evidence type="ECO:0000256" key="1">
    <source>
        <dbReference type="SAM" id="MobiDB-lite"/>
    </source>
</evidence>
<sequence length="263" mass="30115">MNSDLSGNLSKIPCRKCKSMPSTALRCIKCNSLNHPSCLKLLKNIQYLNDTTVICCETTTNPKNEPDPPQKLELSKNEMEDLVGKVTQPLLHQIELLRGEVQTLKESNVELVKFLSDNHGPKFVKRNFDNKKLSINVETTDEDRCLEQSSRPNRRKRKSSNENVEDDVERKPRRNGTVNGTVQVDNGFGAWYVKRAWYYMGKMVPNVDFEAIRSFIADKFSSDEVILNNLYLESAYDAYKVDVDFRIKGSLLRGEFWPKGVCV</sequence>